<keyword evidence="1 2" id="KW-0812">Transmembrane</keyword>
<keyword evidence="3" id="KW-1185">Reference proteome</keyword>
<reference evidence="2 3" key="1">
    <citation type="journal article" date="2019" name="Nat. Plants">
        <title>Stout camphor tree genome fills gaps in understanding of flowering plant genome evolution.</title>
        <authorList>
            <person name="Chaw S.M."/>
            <person name="Liu Y.C."/>
            <person name="Wu Y.W."/>
            <person name="Wang H.Y."/>
            <person name="Lin C.I."/>
            <person name="Wu C.S."/>
            <person name="Ke H.M."/>
            <person name="Chang L.Y."/>
            <person name="Hsu C.Y."/>
            <person name="Yang H.T."/>
            <person name="Sudianto E."/>
            <person name="Hsu M.H."/>
            <person name="Wu K.P."/>
            <person name="Wang L.N."/>
            <person name="Leebens-Mack J.H."/>
            <person name="Tsai I.J."/>
        </authorList>
    </citation>
    <scope>NUCLEOTIDE SEQUENCE [LARGE SCALE GENOMIC DNA]</scope>
    <source>
        <strain evidence="3">cv. Chaw 1501</strain>
        <tissue evidence="2">Young leaves</tissue>
    </source>
</reference>
<protein>
    <submittedName>
        <fullName evidence="2">Putative transmembrane protein</fullName>
    </submittedName>
</protein>
<dbReference type="OrthoDB" id="675983at2759"/>
<gene>
    <name evidence="2" type="ORF">CKAN_02554000</name>
</gene>
<keyword evidence="1" id="KW-0472">Membrane</keyword>
<dbReference type="Proteomes" id="UP000283530">
    <property type="component" value="Unassembled WGS sequence"/>
</dbReference>
<dbReference type="EMBL" id="QPKB01000012">
    <property type="protein sequence ID" value="RWR96171.1"/>
    <property type="molecule type" value="Genomic_DNA"/>
</dbReference>
<evidence type="ECO:0000256" key="1">
    <source>
        <dbReference type="SAM" id="Phobius"/>
    </source>
</evidence>
<organism evidence="2 3">
    <name type="scientific">Cinnamomum micranthum f. kanehirae</name>
    <dbReference type="NCBI Taxonomy" id="337451"/>
    <lineage>
        <taxon>Eukaryota</taxon>
        <taxon>Viridiplantae</taxon>
        <taxon>Streptophyta</taxon>
        <taxon>Embryophyta</taxon>
        <taxon>Tracheophyta</taxon>
        <taxon>Spermatophyta</taxon>
        <taxon>Magnoliopsida</taxon>
        <taxon>Magnoliidae</taxon>
        <taxon>Laurales</taxon>
        <taxon>Lauraceae</taxon>
        <taxon>Cinnamomum</taxon>
    </lineage>
</organism>
<evidence type="ECO:0000313" key="3">
    <source>
        <dbReference type="Proteomes" id="UP000283530"/>
    </source>
</evidence>
<proteinExistence type="predicted"/>
<accession>A0A3S3NPJ1</accession>
<sequence>MKIAIFKELNKNPFPPLGQPASQPAKTVWSKKSKSSKYHFLSILIKNQQIHPPFSAPIPPIKTISTSHIKLPMGKHWFKKMKKDSWPWPWRFTPSSLRFKRIEFQLSILDDILFKLLSIFEAILLVSALCFFYLCCGCNF</sequence>
<comment type="caution">
    <text evidence="2">The sequence shown here is derived from an EMBL/GenBank/DDBJ whole genome shotgun (WGS) entry which is preliminary data.</text>
</comment>
<dbReference type="AlphaFoldDB" id="A0A3S3NPJ1"/>
<feature type="transmembrane region" description="Helical" evidence="1">
    <location>
        <begin position="112"/>
        <end position="134"/>
    </location>
</feature>
<dbReference type="STRING" id="337451.A0A3S3NPJ1"/>
<keyword evidence="1" id="KW-1133">Transmembrane helix</keyword>
<evidence type="ECO:0000313" key="2">
    <source>
        <dbReference type="EMBL" id="RWR96171.1"/>
    </source>
</evidence>
<dbReference type="PANTHER" id="PTHR33726">
    <property type="entry name" value="TRANSMEMBRANE PROTEIN"/>
    <property type="match status" value="1"/>
</dbReference>
<dbReference type="PANTHER" id="PTHR33726:SF3">
    <property type="entry name" value="TRANSMEMBRANE PROTEIN"/>
    <property type="match status" value="1"/>
</dbReference>
<name>A0A3S3NPJ1_9MAGN</name>